<dbReference type="InterPro" id="IPR001721">
    <property type="entry name" value="TD_ACT-like"/>
</dbReference>
<evidence type="ECO:0000256" key="2">
    <source>
        <dbReference type="ARBA" id="ARBA00001933"/>
    </source>
</evidence>
<dbReference type="PROSITE" id="PS00165">
    <property type="entry name" value="DEHYDRATASE_SER_THR"/>
    <property type="match status" value="1"/>
</dbReference>
<dbReference type="InterPro" id="IPR045865">
    <property type="entry name" value="ACT-like_dom_sf"/>
</dbReference>
<organism evidence="13 14">
    <name type="scientific">Ostreobium quekettii</name>
    <dbReference type="NCBI Taxonomy" id="121088"/>
    <lineage>
        <taxon>Eukaryota</taxon>
        <taxon>Viridiplantae</taxon>
        <taxon>Chlorophyta</taxon>
        <taxon>core chlorophytes</taxon>
        <taxon>Ulvophyceae</taxon>
        <taxon>TCBD clade</taxon>
        <taxon>Bryopsidales</taxon>
        <taxon>Ostreobineae</taxon>
        <taxon>Ostreobiaceae</taxon>
        <taxon>Ostreobium</taxon>
    </lineage>
</organism>
<sequence length="666" mass="71138">MAAGRAALHSLLPPRLAGDAMPGRSSPPCLPSTTADAIRGRIFSTRSARPCAKISARLGATIGAGCRSEAGHRRALSAIGTSAEPVVGRECEGTRELDGASNGGVVETGDAFAPGDFVLERGSLSGVDSRGLGLREDQYQGAPDGSDDWRTAENGYLLQILKARVYDIAVQTPLEEADMLSEQLGNKLFLKREDLQPVFSFKLRGAYNKMASLKPEDRERGVICSSAGNHAQGVALAARQLGCGAIVCMPRTTPTIKVDAVQRLGGITELVGETYQETQAYAQEKAQATGRAFIAPYDDPYTIAGQGTIGKEILEQYQAEEDLHAVFVAIGGGGLIAGIGTYLKALRPEVKVIGVEPAGANAMAMSLSKGYRVRLSAVDAFADGVAVKQVGKETFRLCQKVVDGVVLVDNSEISAAIKDVYNQTRSILEPAGAVAVAGAKAYSTRYGIKGKALVAVASGANINFSNLRLVADLADIGAKREAILATSIPELPGAFRKFVNAALEGTELMVTEFKYRFSAGPHAHILWSVGIRSDAQLEALLERLTSAGAQTRDVSAVDEARELMRDFVGGRPRCYMGEIPHERVYKVRFPERVGALEQFLESISPRWNVTMFCYRKSGNQATSVLLGLQVPPHEEEAFGRAVAGLNDFSFDGISEGARSLYKMFLQ</sequence>
<evidence type="ECO:0000256" key="11">
    <source>
        <dbReference type="RuleBase" id="RU362012"/>
    </source>
</evidence>
<dbReference type="Gene3D" id="3.40.1020.10">
    <property type="entry name" value="Biosynthetic Threonine Deaminase, Domain 3"/>
    <property type="match status" value="1"/>
</dbReference>
<comment type="caution">
    <text evidence="13">The sequence shown here is derived from an EMBL/GenBank/DDBJ whole genome shotgun (WGS) entry which is preliminary data.</text>
</comment>
<dbReference type="InterPro" id="IPR038110">
    <property type="entry name" value="TD_ACT-like_sf"/>
</dbReference>
<evidence type="ECO:0000256" key="1">
    <source>
        <dbReference type="ARBA" id="ARBA00001274"/>
    </source>
</evidence>
<dbReference type="PANTHER" id="PTHR48078:SF11">
    <property type="entry name" value="THREONINE DEHYDRATASE, MITOCHONDRIAL"/>
    <property type="match status" value="1"/>
</dbReference>
<dbReference type="InterPro" id="IPR000634">
    <property type="entry name" value="Ser/Thr_deHydtase_PyrdxlP-BS"/>
</dbReference>
<comment type="catalytic activity">
    <reaction evidence="1 11">
        <text>L-threonine = 2-oxobutanoate + NH4(+)</text>
        <dbReference type="Rhea" id="RHEA:22108"/>
        <dbReference type="ChEBI" id="CHEBI:16763"/>
        <dbReference type="ChEBI" id="CHEBI:28938"/>
        <dbReference type="ChEBI" id="CHEBI:57926"/>
        <dbReference type="EC" id="4.3.1.19"/>
    </reaction>
</comment>
<dbReference type="GO" id="GO:0006565">
    <property type="term" value="P:L-serine catabolic process"/>
    <property type="evidence" value="ECO:0007669"/>
    <property type="project" value="TreeGrafter"/>
</dbReference>
<dbReference type="Pfam" id="PF00291">
    <property type="entry name" value="PALP"/>
    <property type="match status" value="1"/>
</dbReference>
<comment type="cofactor">
    <cofactor evidence="2 11">
        <name>pyridoxal 5'-phosphate</name>
        <dbReference type="ChEBI" id="CHEBI:597326"/>
    </cofactor>
</comment>
<gene>
    <name evidence="13" type="ORF">OSTQU699_LOCUS3966</name>
</gene>
<keyword evidence="5 11" id="KW-0028">Amino-acid biosynthesis</keyword>
<protein>
    <recommendedName>
        <fullName evidence="11">Threonine dehydratase</fullName>
        <ecNumber evidence="11">4.3.1.19</ecNumber>
    </recommendedName>
    <alternativeName>
        <fullName evidence="11">Threonine deaminase</fullName>
    </alternativeName>
</protein>
<evidence type="ECO:0000256" key="10">
    <source>
        <dbReference type="ARBA" id="ARBA00023304"/>
    </source>
</evidence>
<dbReference type="CDD" id="cd01562">
    <property type="entry name" value="Thr-dehyd"/>
    <property type="match status" value="1"/>
</dbReference>
<dbReference type="InterPro" id="IPR050147">
    <property type="entry name" value="Ser/Thr_Dehydratase"/>
</dbReference>
<dbReference type="InterPro" id="IPR001926">
    <property type="entry name" value="TrpB-like_PALP"/>
</dbReference>
<keyword evidence="9 11" id="KW-0456">Lyase</keyword>
<comment type="similarity">
    <text evidence="4 11">Belongs to the serine/threonine dehydratase family.</text>
</comment>
<proteinExistence type="inferred from homology"/>
<dbReference type="NCBIfam" id="NF006674">
    <property type="entry name" value="PRK09224.1"/>
    <property type="match status" value="1"/>
</dbReference>
<reference evidence="13" key="1">
    <citation type="submission" date="2020-12" db="EMBL/GenBank/DDBJ databases">
        <authorList>
            <person name="Iha C."/>
        </authorList>
    </citation>
    <scope>NUCLEOTIDE SEQUENCE</scope>
</reference>
<dbReference type="GO" id="GO:0004794">
    <property type="term" value="F:threonine deaminase activity"/>
    <property type="evidence" value="ECO:0007669"/>
    <property type="project" value="UniProtKB-UniRule"/>
</dbReference>
<dbReference type="PROSITE" id="PS51672">
    <property type="entry name" value="ACT_LIKE"/>
    <property type="match status" value="2"/>
</dbReference>
<comment type="pathway">
    <text evidence="3 11">Amino-acid biosynthesis; L-isoleucine biosynthesis; 2-oxobutanoate from L-threonine: step 1/1.</text>
</comment>
<dbReference type="FunFam" id="3.40.50.1100:FF:000008">
    <property type="entry name" value="L-threonine dehydratase"/>
    <property type="match status" value="1"/>
</dbReference>
<dbReference type="SUPFAM" id="SSF55021">
    <property type="entry name" value="ACT-like"/>
    <property type="match status" value="2"/>
</dbReference>
<dbReference type="Gene3D" id="3.40.50.1100">
    <property type="match status" value="2"/>
</dbReference>
<evidence type="ECO:0000256" key="7">
    <source>
        <dbReference type="ARBA" id="ARBA00022737"/>
    </source>
</evidence>
<dbReference type="GO" id="GO:0030170">
    <property type="term" value="F:pyridoxal phosphate binding"/>
    <property type="evidence" value="ECO:0007669"/>
    <property type="project" value="InterPro"/>
</dbReference>
<feature type="domain" description="ACT-like" evidence="12">
    <location>
        <begin position="583"/>
        <end position="657"/>
    </location>
</feature>
<evidence type="ECO:0000259" key="12">
    <source>
        <dbReference type="PROSITE" id="PS51672"/>
    </source>
</evidence>
<dbReference type="GO" id="GO:0009097">
    <property type="term" value="P:isoleucine biosynthetic process"/>
    <property type="evidence" value="ECO:0007669"/>
    <property type="project" value="UniProtKB-UniRule"/>
</dbReference>
<keyword evidence="6 11" id="KW-0412">Isoleucine biosynthesis</keyword>
<dbReference type="Proteomes" id="UP000708148">
    <property type="component" value="Unassembled WGS sequence"/>
</dbReference>
<evidence type="ECO:0000256" key="8">
    <source>
        <dbReference type="ARBA" id="ARBA00022898"/>
    </source>
</evidence>
<dbReference type="GO" id="GO:0006567">
    <property type="term" value="P:L-threonine catabolic process"/>
    <property type="evidence" value="ECO:0007669"/>
    <property type="project" value="TreeGrafter"/>
</dbReference>
<dbReference type="Pfam" id="PF00585">
    <property type="entry name" value="Thr_dehydrat_C"/>
    <property type="match status" value="2"/>
</dbReference>
<dbReference type="InterPro" id="IPR036052">
    <property type="entry name" value="TrpB-like_PALP_sf"/>
</dbReference>
<keyword evidence="8 11" id="KW-0663">Pyridoxal phosphate</keyword>
<evidence type="ECO:0000256" key="6">
    <source>
        <dbReference type="ARBA" id="ARBA00022624"/>
    </source>
</evidence>
<dbReference type="OrthoDB" id="4418812at2759"/>
<evidence type="ECO:0000313" key="14">
    <source>
        <dbReference type="Proteomes" id="UP000708148"/>
    </source>
</evidence>
<evidence type="ECO:0000256" key="5">
    <source>
        <dbReference type="ARBA" id="ARBA00022605"/>
    </source>
</evidence>
<dbReference type="GO" id="GO:0003941">
    <property type="term" value="F:L-serine ammonia-lyase activity"/>
    <property type="evidence" value="ECO:0007669"/>
    <property type="project" value="TreeGrafter"/>
</dbReference>
<evidence type="ECO:0000313" key="13">
    <source>
        <dbReference type="EMBL" id="CAD7698605.1"/>
    </source>
</evidence>
<name>A0A8S1IX57_9CHLO</name>
<keyword evidence="10 11" id="KW-0100">Branched-chain amino acid biosynthesis</keyword>
<dbReference type="InterPro" id="IPR005787">
    <property type="entry name" value="Thr_deHydtase_biosynth"/>
</dbReference>
<dbReference type="NCBIfam" id="TIGR01124">
    <property type="entry name" value="ilvA_2Cterm"/>
    <property type="match status" value="1"/>
</dbReference>
<dbReference type="AlphaFoldDB" id="A0A8S1IX57"/>
<accession>A0A8S1IX57</accession>
<keyword evidence="7" id="KW-0677">Repeat</keyword>
<dbReference type="PANTHER" id="PTHR48078">
    <property type="entry name" value="THREONINE DEHYDRATASE, MITOCHONDRIAL-RELATED"/>
    <property type="match status" value="1"/>
</dbReference>
<evidence type="ECO:0000256" key="4">
    <source>
        <dbReference type="ARBA" id="ARBA00010869"/>
    </source>
</evidence>
<feature type="domain" description="ACT-like" evidence="12">
    <location>
        <begin position="482"/>
        <end position="556"/>
    </location>
</feature>
<keyword evidence="14" id="KW-1185">Reference proteome</keyword>
<evidence type="ECO:0000256" key="3">
    <source>
        <dbReference type="ARBA" id="ARBA00004810"/>
    </source>
</evidence>
<dbReference type="SUPFAM" id="SSF53686">
    <property type="entry name" value="Tryptophan synthase beta subunit-like PLP-dependent enzymes"/>
    <property type="match status" value="1"/>
</dbReference>
<dbReference type="EMBL" id="CAJHUC010000856">
    <property type="protein sequence ID" value="CAD7698605.1"/>
    <property type="molecule type" value="Genomic_DNA"/>
</dbReference>
<dbReference type="EC" id="4.3.1.19" evidence="11"/>
<evidence type="ECO:0000256" key="9">
    <source>
        <dbReference type="ARBA" id="ARBA00023239"/>
    </source>
</evidence>